<keyword evidence="9" id="KW-1185">Reference proteome</keyword>
<keyword evidence="4" id="KW-0221">Differentiation</keyword>
<comment type="subcellular location">
    <subcellularLocation>
        <location evidence="1">Cytoplasm</location>
    </subcellularLocation>
</comment>
<protein>
    <recommendedName>
        <fullName evidence="10">Tudor domain-containing protein 5</fullName>
    </recommendedName>
</protein>
<organism evidence="8 9">
    <name type="scientific">Cryptotermes secundus</name>
    <dbReference type="NCBI Taxonomy" id="105785"/>
    <lineage>
        <taxon>Eukaryota</taxon>
        <taxon>Metazoa</taxon>
        <taxon>Ecdysozoa</taxon>
        <taxon>Arthropoda</taxon>
        <taxon>Hexapoda</taxon>
        <taxon>Insecta</taxon>
        <taxon>Pterygota</taxon>
        <taxon>Neoptera</taxon>
        <taxon>Polyneoptera</taxon>
        <taxon>Dictyoptera</taxon>
        <taxon>Blattodea</taxon>
        <taxon>Blattoidea</taxon>
        <taxon>Termitoidae</taxon>
        <taxon>Kalotermitidae</taxon>
        <taxon>Cryptotermitinae</taxon>
        <taxon>Cryptotermes</taxon>
    </lineage>
</organism>
<dbReference type="PROSITE" id="PS50304">
    <property type="entry name" value="TUDOR"/>
    <property type="match status" value="1"/>
</dbReference>
<sequence length="1187" mass="133295">MSALTAERDQLKTILRGLLISSAQTMTAEQLHRDFKQQEGQNVPYRKFGYSSFLEYLKSIPDAVAIGSSFNGGSPVVLPVVSEKVSHIDALVQKQKVNTQKWASQRRPPAQKLYVEAPPRMNSVNYSSKYDMRQRVLVPYSLQQRICRMVHENPNGVPIQTIEREFFSAQTRQNYGMYDRYDIYQLLSCLSQHLMISDRMVYPLWRKEPQHRLASGSSVAGYQKSNNSELGTYKFLPAGCENNRDICLQQNGALKEDNELGEVSDKNDSHTAVPVCDQIGVTDITQNVKEITIEDVEVIPNIRSPSVDTGAYNNSSDIVGERMKTNFQILLKKHPSGIWCSELPNLYKEEFKVPLEYVDLGFISVVQMASSLPDVFHCIRPDGIDWKLFDAQEKLPPPYSKYDIKSIKTVSTEMVPTVPSKVKHNIQKLLMCHQSGLPSDKFLDQYEEMFHVPVTLEEMGFDTTESFLLSLNDSVLHMRYVNKKILVYPHATNTEPERDNPLAHVTEPQNLFADLYPPEVIGPKGTLPYEKIPPEATPGGFLEVLVAEIYTPQNFWIQLRGGKTHLALDALMNEIQEFYKQEANNYNMPVPTIKIGQYCMAPYSNEWHRVCITAMLTFHDVQVLFVDYGTTGRVKKSDLRFMHRDFAEFPIQAIKASLVNLVPTGGAEKWPRKVSKRFLELVSDKNLVAVISSVDHEARELEVALVDTSGNEDVHINDLLVDEGLAEYKTNRMKMPQPPPSPLPLAPQLQRIAADLGSSTVTVNPPPGFTAGPQLQSLSHISSTGPETPEKSENFTEMQSQSFPNMPYINSSDFIQQFTSVPVAPAMYDVPLFTNTNPFLAQASTFQQLMCYEYLLQHQPLMRSLVMSNPAFALLISQNISAASLANPFGVPMLNPSMLYSPPVTTHDINSLSIAVDSNPEMDAVYVCSPPTAEDVASEGGETMMTQVVVEQEQNKDDLMIEASNNVACSNSDQCDIVEANSFGIKSDPGVNVESKCVNEGEEPSPTCSTSSDDIYRSDDDDDDEEEEEEEQQQQPQQQQEQYCVLKPHYVKEIEIAGRMVHLINVCNSPFLCTDEVVRVFTDFSGRHVVLKILEARRVEIQFSEITRMDTSALIEDLETYNIIGVPKSPSGYIMGKVHLIPLQSVPHLLTVLNVQDIAELCNSVLEVIKNFDPKDAYWTGIISAVE</sequence>
<feature type="domain" description="HTH OST-type" evidence="7">
    <location>
        <begin position="7"/>
        <end position="81"/>
    </location>
</feature>
<dbReference type="Proteomes" id="UP000235965">
    <property type="component" value="Unassembled WGS sequence"/>
</dbReference>
<dbReference type="SUPFAM" id="SSF63748">
    <property type="entry name" value="Tudor/PWWP/MBT"/>
    <property type="match status" value="1"/>
</dbReference>
<dbReference type="Gene3D" id="2.30.30.140">
    <property type="match status" value="1"/>
</dbReference>
<dbReference type="GO" id="GO:0005737">
    <property type="term" value="C:cytoplasm"/>
    <property type="evidence" value="ECO:0007669"/>
    <property type="project" value="UniProtKB-SubCell"/>
</dbReference>
<comment type="caution">
    <text evidence="8">The sequence shown here is derived from an EMBL/GenBank/DDBJ whole genome shotgun (WGS) entry which is preliminary data.</text>
</comment>
<feature type="region of interest" description="Disordered" evidence="5">
    <location>
        <begin position="994"/>
        <end position="1041"/>
    </location>
</feature>
<dbReference type="GO" id="GO:0030154">
    <property type="term" value="P:cell differentiation"/>
    <property type="evidence" value="ECO:0007669"/>
    <property type="project" value="UniProtKB-ARBA"/>
</dbReference>
<dbReference type="GO" id="GO:0007283">
    <property type="term" value="P:spermatogenesis"/>
    <property type="evidence" value="ECO:0007669"/>
    <property type="project" value="UniProtKB-KW"/>
</dbReference>
<keyword evidence="3" id="KW-0677">Repeat</keyword>
<dbReference type="Gene3D" id="2.40.50.90">
    <property type="match status" value="1"/>
</dbReference>
<keyword evidence="2" id="KW-0963">Cytoplasm</keyword>
<dbReference type="STRING" id="105785.A0A2J7QV30"/>
<dbReference type="PROSITE" id="PS51644">
    <property type="entry name" value="HTH_OST"/>
    <property type="match status" value="3"/>
</dbReference>
<dbReference type="EMBL" id="NEVH01010479">
    <property type="protein sequence ID" value="PNF32427.1"/>
    <property type="molecule type" value="Genomic_DNA"/>
</dbReference>
<dbReference type="CDD" id="cd09972">
    <property type="entry name" value="LOTUS_TDRD_OSKAR"/>
    <property type="match status" value="1"/>
</dbReference>
<reference evidence="8 9" key="1">
    <citation type="submission" date="2017-12" db="EMBL/GenBank/DDBJ databases">
        <title>Hemimetabolous genomes reveal molecular basis of termite eusociality.</title>
        <authorList>
            <person name="Harrison M.C."/>
            <person name="Jongepier E."/>
            <person name="Robertson H.M."/>
            <person name="Arning N."/>
            <person name="Bitard-Feildel T."/>
            <person name="Chao H."/>
            <person name="Childers C.P."/>
            <person name="Dinh H."/>
            <person name="Doddapaneni H."/>
            <person name="Dugan S."/>
            <person name="Gowin J."/>
            <person name="Greiner C."/>
            <person name="Han Y."/>
            <person name="Hu H."/>
            <person name="Hughes D.S.T."/>
            <person name="Huylmans A.-K."/>
            <person name="Kemena C."/>
            <person name="Kremer L.P.M."/>
            <person name="Lee S.L."/>
            <person name="Lopez-Ezquerra A."/>
            <person name="Mallet L."/>
            <person name="Monroy-Kuhn J.M."/>
            <person name="Moser A."/>
            <person name="Murali S.C."/>
            <person name="Muzny D.M."/>
            <person name="Otani S."/>
            <person name="Piulachs M.-D."/>
            <person name="Poelchau M."/>
            <person name="Qu J."/>
            <person name="Schaub F."/>
            <person name="Wada-Katsumata A."/>
            <person name="Worley K.C."/>
            <person name="Xie Q."/>
            <person name="Ylla G."/>
            <person name="Poulsen M."/>
            <person name="Gibbs R.A."/>
            <person name="Schal C."/>
            <person name="Richards S."/>
            <person name="Belles X."/>
            <person name="Korb J."/>
            <person name="Bornberg-Bauer E."/>
        </authorList>
    </citation>
    <scope>NUCLEOTIDE SEQUENCE [LARGE SCALE GENOMIC DNA]</scope>
    <source>
        <tissue evidence="8">Whole body</tissue>
    </source>
</reference>
<dbReference type="Pfam" id="PF12872">
    <property type="entry name" value="OST-HTH"/>
    <property type="match status" value="3"/>
</dbReference>
<dbReference type="InterPro" id="IPR025605">
    <property type="entry name" value="OST-HTH/LOTUS_dom"/>
</dbReference>
<dbReference type="PANTHER" id="PTHR22948:SF76">
    <property type="entry name" value="FI20010P1-RELATED"/>
    <property type="match status" value="1"/>
</dbReference>
<evidence type="ECO:0000259" key="7">
    <source>
        <dbReference type="PROSITE" id="PS51644"/>
    </source>
</evidence>
<dbReference type="PANTHER" id="PTHR22948">
    <property type="entry name" value="TUDOR DOMAIN CONTAINING PROTEIN"/>
    <property type="match status" value="1"/>
</dbReference>
<evidence type="ECO:0000256" key="1">
    <source>
        <dbReference type="ARBA" id="ARBA00004496"/>
    </source>
</evidence>
<evidence type="ECO:0000256" key="3">
    <source>
        <dbReference type="ARBA" id="ARBA00022737"/>
    </source>
</evidence>
<evidence type="ECO:0000256" key="5">
    <source>
        <dbReference type="SAM" id="MobiDB-lite"/>
    </source>
</evidence>
<evidence type="ECO:0000259" key="6">
    <source>
        <dbReference type="PROSITE" id="PS50304"/>
    </source>
</evidence>
<accession>A0A2J7QV30</accession>
<dbReference type="InterPro" id="IPR035437">
    <property type="entry name" value="SNase_OB-fold_sf"/>
</dbReference>
<feature type="region of interest" description="Disordered" evidence="5">
    <location>
        <begin position="766"/>
        <end position="799"/>
    </location>
</feature>
<dbReference type="AlphaFoldDB" id="A0A2J7QV30"/>
<evidence type="ECO:0008006" key="10">
    <source>
        <dbReference type="Google" id="ProtNLM"/>
    </source>
</evidence>
<dbReference type="InParanoid" id="A0A2J7QV30"/>
<feature type="domain" description="HTH OST-type" evidence="7">
    <location>
        <begin position="418"/>
        <end position="491"/>
    </location>
</feature>
<evidence type="ECO:0000313" key="9">
    <source>
        <dbReference type="Proteomes" id="UP000235965"/>
    </source>
</evidence>
<dbReference type="InterPro" id="IPR041966">
    <property type="entry name" value="LOTUS-like"/>
</dbReference>
<feature type="domain" description="HTH OST-type" evidence="7">
    <location>
        <begin position="319"/>
        <end position="392"/>
    </location>
</feature>
<keyword evidence="4" id="KW-0744">Spermatogenesis</keyword>
<proteinExistence type="predicted"/>
<feature type="domain" description="Tudor" evidence="6">
    <location>
        <begin position="592"/>
        <end position="649"/>
    </location>
</feature>
<evidence type="ECO:0000256" key="2">
    <source>
        <dbReference type="ARBA" id="ARBA00022490"/>
    </source>
</evidence>
<evidence type="ECO:0000256" key="4">
    <source>
        <dbReference type="ARBA" id="ARBA00022871"/>
    </source>
</evidence>
<evidence type="ECO:0000313" key="8">
    <source>
        <dbReference type="EMBL" id="PNF32427.1"/>
    </source>
</evidence>
<dbReference type="Pfam" id="PF00567">
    <property type="entry name" value="TUDOR"/>
    <property type="match status" value="1"/>
</dbReference>
<gene>
    <name evidence="8" type="ORF">B7P43_G04893</name>
</gene>
<dbReference type="OrthoDB" id="341421at2759"/>
<dbReference type="Gene3D" id="3.30.420.610">
    <property type="entry name" value="LOTUS domain-like"/>
    <property type="match status" value="3"/>
</dbReference>
<dbReference type="SMART" id="SM00333">
    <property type="entry name" value="TUDOR"/>
    <property type="match status" value="1"/>
</dbReference>
<feature type="compositionally biased region" description="Acidic residues" evidence="5">
    <location>
        <begin position="1019"/>
        <end position="1032"/>
    </location>
</feature>
<name>A0A2J7QV30_9NEOP</name>
<dbReference type="InterPro" id="IPR050621">
    <property type="entry name" value="Tudor_domain_containing"/>
</dbReference>
<feature type="compositionally biased region" description="Polar residues" evidence="5">
    <location>
        <begin position="773"/>
        <end position="786"/>
    </location>
</feature>
<dbReference type="InterPro" id="IPR002999">
    <property type="entry name" value="Tudor"/>
</dbReference>